<evidence type="ECO:0000256" key="2">
    <source>
        <dbReference type="SAM" id="Phobius"/>
    </source>
</evidence>
<dbReference type="Gene3D" id="3.40.50.10890">
    <property type="match status" value="1"/>
</dbReference>
<dbReference type="CDD" id="cd16295">
    <property type="entry name" value="TTHA0252-CPSF-like_MBL-fold"/>
    <property type="match status" value="1"/>
</dbReference>
<protein>
    <submittedName>
        <fullName evidence="5">Beta-lactamase domain protein</fullName>
    </submittedName>
</protein>
<evidence type="ECO:0000313" key="6">
    <source>
        <dbReference type="Proteomes" id="UP000001747"/>
    </source>
</evidence>
<reference evidence="5 6" key="1">
    <citation type="journal article" date="2009" name="Proc. Natl. Acad. Sci. U.S.A.">
        <title>Biogeography of the Sulfolobus islandicus pan-genome.</title>
        <authorList>
            <person name="Reno M.L."/>
            <person name="Held N.L."/>
            <person name="Fields C.J."/>
            <person name="Burke P.V."/>
            <person name="Whitaker R.J."/>
        </authorList>
    </citation>
    <scope>NUCLEOTIDE SEQUENCE [LARGE SCALE GENOMIC DNA]</scope>
    <source>
        <strain evidence="6">L.S.2.15 / Lassen #1</strain>
    </source>
</reference>
<dbReference type="PANTHER" id="PTHR11203">
    <property type="entry name" value="CLEAVAGE AND POLYADENYLATION SPECIFICITY FACTOR FAMILY MEMBER"/>
    <property type="match status" value="1"/>
</dbReference>
<accession>C3MR43</accession>
<dbReference type="InterPro" id="IPR022712">
    <property type="entry name" value="Beta_Casp"/>
</dbReference>
<keyword evidence="2" id="KW-1133">Transmembrane helix</keyword>
<dbReference type="HOGENOM" id="CLU_009673_5_1_2"/>
<dbReference type="Pfam" id="PF07521">
    <property type="entry name" value="RMMBL"/>
    <property type="match status" value="1"/>
</dbReference>
<dbReference type="GO" id="GO:0016787">
    <property type="term" value="F:hydrolase activity"/>
    <property type="evidence" value="ECO:0007669"/>
    <property type="project" value="UniProtKB-KW"/>
</dbReference>
<dbReference type="Pfam" id="PF16661">
    <property type="entry name" value="Lactamase_B_6"/>
    <property type="match status" value="1"/>
</dbReference>
<dbReference type="KEGG" id="sis:LS215_1860"/>
<dbReference type="PANTHER" id="PTHR11203:SF52">
    <property type="entry name" value="MRNA 3-END PROCESSING FACTOR"/>
    <property type="match status" value="1"/>
</dbReference>
<dbReference type="Proteomes" id="UP000001747">
    <property type="component" value="Chromosome"/>
</dbReference>
<evidence type="ECO:0000259" key="3">
    <source>
        <dbReference type="SMART" id="SM00849"/>
    </source>
</evidence>
<keyword evidence="2" id="KW-0472">Membrane</keyword>
<feature type="domain" description="Metallo-beta-lactamase" evidence="3">
    <location>
        <begin position="112"/>
        <end position="316"/>
    </location>
</feature>
<dbReference type="InterPro" id="IPR011108">
    <property type="entry name" value="RMMBL"/>
</dbReference>
<feature type="transmembrane region" description="Helical" evidence="2">
    <location>
        <begin position="36"/>
        <end position="69"/>
    </location>
</feature>
<dbReference type="SMART" id="SM00849">
    <property type="entry name" value="Lactamase_B"/>
    <property type="match status" value="1"/>
</dbReference>
<dbReference type="InterPro" id="IPR036866">
    <property type="entry name" value="RibonucZ/Hydroxyglut_hydro"/>
</dbReference>
<dbReference type="Gene3D" id="3.60.15.10">
    <property type="entry name" value="Ribonuclease Z/Hydroxyacylglutathione hydrolase-like"/>
    <property type="match status" value="1"/>
</dbReference>
<gene>
    <name evidence="5" type="ordered locus">LS215_1860</name>
</gene>
<evidence type="ECO:0000313" key="5">
    <source>
        <dbReference type="EMBL" id="ACP35856.1"/>
    </source>
</evidence>
<evidence type="ECO:0000259" key="4">
    <source>
        <dbReference type="SMART" id="SM01027"/>
    </source>
</evidence>
<keyword evidence="2" id="KW-0812">Transmembrane</keyword>
<organism evidence="5 6">
    <name type="scientific">Saccharolobus islandicus (strain L.S.2.15 / Lassen #1)</name>
    <name type="common">Sulfolobus islandicus</name>
    <dbReference type="NCBI Taxonomy" id="429572"/>
    <lineage>
        <taxon>Archaea</taxon>
        <taxon>Thermoproteota</taxon>
        <taxon>Thermoprotei</taxon>
        <taxon>Sulfolobales</taxon>
        <taxon>Sulfolobaceae</taxon>
        <taxon>Saccharolobus</taxon>
    </lineage>
</organism>
<dbReference type="SUPFAM" id="SSF56281">
    <property type="entry name" value="Metallo-hydrolase/oxidoreductase"/>
    <property type="match status" value="1"/>
</dbReference>
<sequence>MTSSSFISTWLCFCSSLVSPPNITIASLPMTFVFVTVGFSITIFFSLVSIITLIAFICSVFIPILSIFFRSEGLIFAITSFIEEEVNLIVCGYNISQMNYFLKILGGGREVGRSAIEVGNSDSSIILDYGVNFDEKDNPNFPLQEVPNRVKGFVVSHAHLDHVGALPIYQIGSLNTKVYGTVATRIITEVMLKDFLKLSGSKIPYEWVEVRKTMDNFMAIGYGEETEIDSMKVSLYNAGHIPGSSIIKVSSEKGAVAFTGDINLTETKLMKPAEIESIGNANVLVMESTYGKFNHPNRKDVENEFYEKVLEVVESGGTVLVPAFSLARSQEVLSVLAERDFPYPVYYDGMSREITEIMLGFREFLNKPDLLKKAYDNFNYVKGWEDRHRAWKERGVIVASAGMLKGGPAVYYFKKLSESSKNAIFLVSYQAINTPGRRLLEMGKFDEYSGLLKARLEIFDFSSHAGRRQLLEIVKSIKGLEKVVLVHGSPDNETSLADLIKQETGVEVIIPENGQEISL</sequence>
<dbReference type="SMART" id="SM01027">
    <property type="entry name" value="Beta-Casp"/>
    <property type="match status" value="1"/>
</dbReference>
<dbReference type="InterPro" id="IPR050698">
    <property type="entry name" value="MBL"/>
</dbReference>
<dbReference type="EMBL" id="CP001399">
    <property type="protein sequence ID" value="ACP35856.1"/>
    <property type="molecule type" value="Genomic_DNA"/>
</dbReference>
<keyword evidence="1" id="KW-0378">Hydrolase</keyword>
<proteinExistence type="predicted"/>
<dbReference type="AlphaFoldDB" id="C3MR43"/>
<dbReference type="Pfam" id="PF10996">
    <property type="entry name" value="Beta-Casp"/>
    <property type="match status" value="1"/>
</dbReference>
<name>C3MR43_SACI2</name>
<feature type="domain" description="Beta-Casp" evidence="4">
    <location>
        <begin position="329"/>
        <end position="439"/>
    </location>
</feature>
<dbReference type="GO" id="GO:0004521">
    <property type="term" value="F:RNA endonuclease activity"/>
    <property type="evidence" value="ECO:0007669"/>
    <property type="project" value="TreeGrafter"/>
</dbReference>
<evidence type="ECO:0000256" key="1">
    <source>
        <dbReference type="ARBA" id="ARBA00022801"/>
    </source>
</evidence>
<dbReference type="InterPro" id="IPR001279">
    <property type="entry name" value="Metallo-B-lactamas"/>
</dbReference>